<protein>
    <submittedName>
        <fullName evidence="5">Uncharacterized protein</fullName>
    </submittedName>
</protein>
<dbReference type="PANTHER" id="PTHR32054:SF2">
    <property type="entry name" value="PROTEIN PLASTID MOVEMENT IMPAIRED 2"/>
    <property type="match status" value="1"/>
</dbReference>
<dbReference type="PANTHER" id="PTHR32054">
    <property type="entry name" value="HEAVY CHAIN, PUTATIVE, EXPRESSED-RELATED-RELATED"/>
    <property type="match status" value="1"/>
</dbReference>
<dbReference type="EnsemblPlants" id="AUR62044563-RA">
    <property type="protein sequence ID" value="AUR62044563-RA:cds"/>
    <property type="gene ID" value="AUR62044563"/>
</dbReference>
<evidence type="ECO:0000313" key="5">
    <source>
        <dbReference type="EnsemblPlants" id="AUR62044563-RA:cds"/>
    </source>
</evidence>
<proteinExistence type="inferred from homology"/>
<reference evidence="5" key="2">
    <citation type="submission" date="2021-03" db="UniProtKB">
        <authorList>
            <consortium name="EnsemblPlants"/>
        </authorList>
    </citation>
    <scope>IDENTIFICATION</scope>
</reference>
<evidence type="ECO:0000313" key="6">
    <source>
        <dbReference type="Proteomes" id="UP000596660"/>
    </source>
</evidence>
<keyword evidence="6" id="KW-1185">Reference proteome</keyword>
<evidence type="ECO:0000256" key="1">
    <source>
        <dbReference type="ARBA" id="ARBA00005485"/>
    </source>
</evidence>
<feature type="compositionally biased region" description="Basic and acidic residues" evidence="4">
    <location>
        <begin position="215"/>
        <end position="231"/>
    </location>
</feature>
<dbReference type="GO" id="GO:0009903">
    <property type="term" value="P:chloroplast avoidance movement"/>
    <property type="evidence" value="ECO:0007669"/>
    <property type="project" value="TreeGrafter"/>
</dbReference>
<dbReference type="GO" id="GO:0009904">
    <property type="term" value="P:chloroplast accumulation movement"/>
    <property type="evidence" value="ECO:0007669"/>
    <property type="project" value="TreeGrafter"/>
</dbReference>
<feature type="region of interest" description="Disordered" evidence="4">
    <location>
        <begin position="211"/>
        <end position="231"/>
    </location>
</feature>
<organism evidence="5 6">
    <name type="scientific">Chenopodium quinoa</name>
    <name type="common">Quinoa</name>
    <dbReference type="NCBI Taxonomy" id="63459"/>
    <lineage>
        <taxon>Eukaryota</taxon>
        <taxon>Viridiplantae</taxon>
        <taxon>Streptophyta</taxon>
        <taxon>Embryophyta</taxon>
        <taxon>Tracheophyta</taxon>
        <taxon>Spermatophyta</taxon>
        <taxon>Magnoliopsida</taxon>
        <taxon>eudicotyledons</taxon>
        <taxon>Gunneridae</taxon>
        <taxon>Pentapetalae</taxon>
        <taxon>Caryophyllales</taxon>
        <taxon>Chenopodiaceae</taxon>
        <taxon>Chenopodioideae</taxon>
        <taxon>Atripliceae</taxon>
        <taxon>Chenopodium</taxon>
    </lineage>
</organism>
<evidence type="ECO:0000256" key="3">
    <source>
        <dbReference type="SAM" id="Coils"/>
    </source>
</evidence>
<comment type="similarity">
    <text evidence="1">Belongs to the WEB family.</text>
</comment>
<name>A0A803NEK9_CHEQI</name>
<evidence type="ECO:0000256" key="2">
    <source>
        <dbReference type="ARBA" id="ARBA00023054"/>
    </source>
</evidence>
<dbReference type="GO" id="GO:0005829">
    <property type="term" value="C:cytosol"/>
    <property type="evidence" value="ECO:0007669"/>
    <property type="project" value="TreeGrafter"/>
</dbReference>
<reference evidence="5" key="1">
    <citation type="journal article" date="2017" name="Nature">
        <title>The genome of Chenopodium quinoa.</title>
        <authorList>
            <person name="Jarvis D.E."/>
            <person name="Ho Y.S."/>
            <person name="Lightfoot D.J."/>
            <person name="Schmoeckel S.M."/>
            <person name="Li B."/>
            <person name="Borm T.J.A."/>
            <person name="Ohyanagi H."/>
            <person name="Mineta K."/>
            <person name="Michell C.T."/>
            <person name="Saber N."/>
            <person name="Kharbatia N.M."/>
            <person name="Rupper R.R."/>
            <person name="Sharp A.R."/>
            <person name="Dally N."/>
            <person name="Boughton B.A."/>
            <person name="Woo Y.H."/>
            <person name="Gao G."/>
            <person name="Schijlen E.G.W.M."/>
            <person name="Guo X."/>
            <person name="Momin A.A."/>
            <person name="Negrao S."/>
            <person name="Al-Babili S."/>
            <person name="Gehring C."/>
            <person name="Roessner U."/>
            <person name="Jung C."/>
            <person name="Murphy K."/>
            <person name="Arold S.T."/>
            <person name="Gojobori T."/>
            <person name="van der Linden C.G."/>
            <person name="van Loo E.N."/>
            <person name="Jellen E.N."/>
            <person name="Maughan P.J."/>
            <person name="Tester M."/>
        </authorList>
    </citation>
    <scope>NUCLEOTIDE SEQUENCE [LARGE SCALE GENOMIC DNA]</scope>
    <source>
        <strain evidence="5">cv. PI 614886</strain>
    </source>
</reference>
<dbReference type="Proteomes" id="UP000596660">
    <property type="component" value="Unplaced"/>
</dbReference>
<accession>A0A803NEK9</accession>
<dbReference type="AlphaFoldDB" id="A0A803NEK9"/>
<sequence length="331" mass="37064">MTATMFGLSQPPVPDYLLLEAPPGGTSCTRIMPSSTGLMIAVTQLRPHQQRPTKSDLTWLEPVEMDKREFQNGRKVGAVKTAIDMYGGRANQVQVIKKPQYDASSNFEKTSKAPELHVATSRISQIKANRITNEGPGEIEEASEEEVLVKLAQIQARKELAEIEAQRKEETEIYSFLVEESRKKISALRNERSPKDEEEIGVAVGQKRFGGSKGVGEKLEKEKEEARKEEGQLTNNIRDEIQNIKSEINENEKRLEAVIEELEALKLREANALAETVVRERASKKNSTITISKFEYEYLTGCAAEARELTDKKVAAAANAWAEAWMADEKE</sequence>
<evidence type="ECO:0000256" key="4">
    <source>
        <dbReference type="SAM" id="MobiDB-lite"/>
    </source>
</evidence>
<feature type="coiled-coil region" evidence="3">
    <location>
        <begin position="149"/>
        <end position="180"/>
    </location>
</feature>
<dbReference type="Gramene" id="AUR62044563-RA">
    <property type="protein sequence ID" value="AUR62044563-RA:cds"/>
    <property type="gene ID" value="AUR62044563"/>
</dbReference>
<keyword evidence="2 3" id="KW-0175">Coiled coil</keyword>